<dbReference type="AlphaFoldDB" id="T4VTE4"/>
<comment type="caution">
    <text evidence="1">The sequence shown here is derived from an EMBL/GenBank/DDBJ whole genome shotgun (WGS) entry which is preliminary data.</text>
</comment>
<name>T4VTE4_PARBF</name>
<accession>T4VTE4</accession>
<evidence type="ECO:0000313" key="2">
    <source>
        <dbReference type="Proteomes" id="UP000015688"/>
    </source>
</evidence>
<gene>
    <name evidence="1" type="ORF">C672_0564</name>
</gene>
<dbReference type="RefSeq" id="WP_021431852.1">
    <property type="nucleotide sequence ID" value="NZ_AVNC01000014.1"/>
</dbReference>
<evidence type="ECO:0000313" key="1">
    <source>
        <dbReference type="EMBL" id="EQK44036.1"/>
    </source>
</evidence>
<protein>
    <submittedName>
        <fullName evidence="1">Uncharacterized protein</fullName>
    </submittedName>
</protein>
<dbReference type="GeneID" id="67474350"/>
<sequence>MKKSLVGALALGLVIGAGTMGVTIFANEKDVATQTFSNGVTPAVSNVDQNDFNQVNTQFKELSQETNQIEKLDGTQYKNSNSDSNSNYRNCCSYGNYGNGSIN</sequence>
<dbReference type="PATRIC" id="fig|1233171.3.peg.467"/>
<organism evidence="1 2">
    <name type="scientific">Paraclostridium bifermentans ATCC 638 = DSM 14991</name>
    <dbReference type="NCBI Taxonomy" id="1233171"/>
    <lineage>
        <taxon>Bacteria</taxon>
        <taxon>Bacillati</taxon>
        <taxon>Bacillota</taxon>
        <taxon>Clostridia</taxon>
        <taxon>Peptostreptococcales</taxon>
        <taxon>Peptostreptococcaceae</taxon>
        <taxon>Paraclostridium</taxon>
    </lineage>
</organism>
<reference evidence="1 2" key="1">
    <citation type="submission" date="2013-06" db="EMBL/GenBank/DDBJ databases">
        <authorList>
            <person name="Walk S."/>
            <person name="Aronoff D."/>
            <person name="Young V.Y."/>
            <person name="Marsh J."/>
            <person name="Harrison L."/>
            <person name="Daugherty S.C."/>
            <person name="Shefchek K.A."/>
            <person name="Hine E.E."/>
            <person name="Tallon L.J."/>
            <person name="Sadzewicz L.K."/>
            <person name="Rasko D.A."/>
        </authorList>
    </citation>
    <scope>NUCLEOTIDE SEQUENCE [LARGE SCALE GENOMIC DNA]</scope>
    <source>
        <strain evidence="1 2">ATCC 638</strain>
    </source>
</reference>
<proteinExistence type="predicted"/>
<dbReference type="Proteomes" id="UP000015688">
    <property type="component" value="Unassembled WGS sequence"/>
</dbReference>
<dbReference type="EMBL" id="AVNC01000014">
    <property type="protein sequence ID" value="EQK44036.1"/>
    <property type="molecule type" value="Genomic_DNA"/>
</dbReference>